<evidence type="ECO:0000256" key="1">
    <source>
        <dbReference type="SAM" id="MobiDB-lite"/>
    </source>
</evidence>
<dbReference type="EMBL" id="JAFEKC020000004">
    <property type="protein sequence ID" value="KAK0515325.1"/>
    <property type="molecule type" value="Genomic_DNA"/>
</dbReference>
<reference evidence="2" key="1">
    <citation type="submission" date="2023-03" db="EMBL/GenBank/DDBJ databases">
        <title>Complete genome of Cladonia borealis.</title>
        <authorList>
            <person name="Park H."/>
        </authorList>
    </citation>
    <scope>NUCLEOTIDE SEQUENCE</scope>
    <source>
        <strain evidence="2">ANT050790</strain>
    </source>
</reference>
<accession>A0AA39V9E9</accession>
<gene>
    <name evidence="2" type="ORF">JMJ35_002704</name>
</gene>
<evidence type="ECO:0000313" key="2">
    <source>
        <dbReference type="EMBL" id="KAK0515325.1"/>
    </source>
</evidence>
<protein>
    <submittedName>
        <fullName evidence="2">Uncharacterized protein</fullName>
    </submittedName>
</protein>
<dbReference type="AlphaFoldDB" id="A0AA39V9E9"/>
<keyword evidence="3" id="KW-1185">Reference proteome</keyword>
<organism evidence="2 3">
    <name type="scientific">Cladonia borealis</name>
    <dbReference type="NCBI Taxonomy" id="184061"/>
    <lineage>
        <taxon>Eukaryota</taxon>
        <taxon>Fungi</taxon>
        <taxon>Dikarya</taxon>
        <taxon>Ascomycota</taxon>
        <taxon>Pezizomycotina</taxon>
        <taxon>Lecanoromycetes</taxon>
        <taxon>OSLEUM clade</taxon>
        <taxon>Lecanoromycetidae</taxon>
        <taxon>Lecanorales</taxon>
        <taxon>Lecanorineae</taxon>
        <taxon>Cladoniaceae</taxon>
        <taxon>Cladonia</taxon>
    </lineage>
</organism>
<dbReference type="InterPro" id="IPR038883">
    <property type="entry name" value="AN11006-like"/>
</dbReference>
<dbReference type="Proteomes" id="UP001166286">
    <property type="component" value="Unassembled WGS sequence"/>
</dbReference>
<evidence type="ECO:0000313" key="3">
    <source>
        <dbReference type="Proteomes" id="UP001166286"/>
    </source>
</evidence>
<dbReference type="PANTHER" id="PTHR42085:SF2">
    <property type="entry name" value="F-BOX DOMAIN-CONTAINING PROTEIN"/>
    <property type="match status" value="1"/>
</dbReference>
<proteinExistence type="predicted"/>
<sequence>MAGTLAKSEGRPARAAHRKKALPPGFVDSGTITLQGDENESHIATPPVAQDSPLLLKYAPQSAALQRLEDLLGVSHSSSVSDSRKRKRPVKETLIVTLRLPHGTIDKNASYNPTRKGFMDLPIELREKVYRDVFIKEVQTRITGRAQHTYPHSSALLRANKAIYHESRKYLYSENRFLFVPSTLITVTPYDQGWEELSYSHARQFLEDIGPENTGMLKNIGFSFEDRSPSGNPGLTMDELRFESNKDVIWILEYLAKYGLRIEKLKLGFTGRRRMVARGYDANVVEFLLALSRVKTDKLLFGDPAVFDDRDTYLWTWSMRYVKIDDVLKNRLSAVMTRAQPWKVLYPRLREY</sequence>
<comment type="caution">
    <text evidence="2">The sequence shown here is derived from an EMBL/GenBank/DDBJ whole genome shotgun (WGS) entry which is preliminary data.</text>
</comment>
<feature type="region of interest" description="Disordered" evidence="1">
    <location>
        <begin position="1"/>
        <end position="46"/>
    </location>
</feature>
<dbReference type="PANTHER" id="PTHR42085">
    <property type="entry name" value="F-BOX DOMAIN-CONTAINING PROTEIN"/>
    <property type="match status" value="1"/>
</dbReference>
<name>A0AA39V9E9_9LECA</name>